<protein>
    <submittedName>
        <fullName evidence="2">Uncharacterized protein</fullName>
    </submittedName>
</protein>
<gene>
    <name evidence="2" type="ORF">FA13DRAFT_1088399</name>
</gene>
<keyword evidence="3" id="KW-1185">Reference proteome</keyword>
<name>A0A4Y7TS77_COPMI</name>
<evidence type="ECO:0000313" key="3">
    <source>
        <dbReference type="Proteomes" id="UP000298030"/>
    </source>
</evidence>
<reference evidence="2 3" key="1">
    <citation type="journal article" date="2019" name="Nat. Ecol. Evol.">
        <title>Megaphylogeny resolves global patterns of mushroom evolution.</title>
        <authorList>
            <person name="Varga T."/>
            <person name="Krizsan K."/>
            <person name="Foldi C."/>
            <person name="Dima B."/>
            <person name="Sanchez-Garcia M."/>
            <person name="Sanchez-Ramirez S."/>
            <person name="Szollosi G.J."/>
            <person name="Szarkandi J.G."/>
            <person name="Papp V."/>
            <person name="Albert L."/>
            <person name="Andreopoulos W."/>
            <person name="Angelini C."/>
            <person name="Antonin V."/>
            <person name="Barry K.W."/>
            <person name="Bougher N.L."/>
            <person name="Buchanan P."/>
            <person name="Buyck B."/>
            <person name="Bense V."/>
            <person name="Catcheside P."/>
            <person name="Chovatia M."/>
            <person name="Cooper J."/>
            <person name="Damon W."/>
            <person name="Desjardin D."/>
            <person name="Finy P."/>
            <person name="Geml J."/>
            <person name="Haridas S."/>
            <person name="Hughes K."/>
            <person name="Justo A."/>
            <person name="Karasinski D."/>
            <person name="Kautmanova I."/>
            <person name="Kiss B."/>
            <person name="Kocsube S."/>
            <person name="Kotiranta H."/>
            <person name="LaButti K.M."/>
            <person name="Lechner B.E."/>
            <person name="Liimatainen K."/>
            <person name="Lipzen A."/>
            <person name="Lukacs Z."/>
            <person name="Mihaltcheva S."/>
            <person name="Morgado L.N."/>
            <person name="Niskanen T."/>
            <person name="Noordeloos M.E."/>
            <person name="Ohm R.A."/>
            <person name="Ortiz-Santana B."/>
            <person name="Ovrebo C."/>
            <person name="Racz N."/>
            <person name="Riley R."/>
            <person name="Savchenko A."/>
            <person name="Shiryaev A."/>
            <person name="Soop K."/>
            <person name="Spirin V."/>
            <person name="Szebenyi C."/>
            <person name="Tomsovsky M."/>
            <person name="Tulloss R.E."/>
            <person name="Uehling J."/>
            <person name="Grigoriev I.V."/>
            <person name="Vagvolgyi C."/>
            <person name="Papp T."/>
            <person name="Martin F.M."/>
            <person name="Miettinen O."/>
            <person name="Hibbett D.S."/>
            <person name="Nagy L.G."/>
        </authorList>
    </citation>
    <scope>NUCLEOTIDE SEQUENCE [LARGE SCALE GENOMIC DNA]</scope>
    <source>
        <strain evidence="2 3">FP101781</strain>
    </source>
</reference>
<organism evidence="2 3">
    <name type="scientific">Coprinellus micaceus</name>
    <name type="common">Glistening ink-cap mushroom</name>
    <name type="synonym">Coprinus micaceus</name>
    <dbReference type="NCBI Taxonomy" id="71717"/>
    <lineage>
        <taxon>Eukaryota</taxon>
        <taxon>Fungi</taxon>
        <taxon>Dikarya</taxon>
        <taxon>Basidiomycota</taxon>
        <taxon>Agaricomycotina</taxon>
        <taxon>Agaricomycetes</taxon>
        <taxon>Agaricomycetidae</taxon>
        <taxon>Agaricales</taxon>
        <taxon>Agaricineae</taxon>
        <taxon>Psathyrellaceae</taxon>
        <taxon>Coprinellus</taxon>
    </lineage>
</organism>
<feature type="region of interest" description="Disordered" evidence="1">
    <location>
        <begin position="25"/>
        <end position="59"/>
    </location>
</feature>
<evidence type="ECO:0000256" key="1">
    <source>
        <dbReference type="SAM" id="MobiDB-lite"/>
    </source>
</evidence>
<dbReference type="Proteomes" id="UP000298030">
    <property type="component" value="Unassembled WGS sequence"/>
</dbReference>
<feature type="compositionally biased region" description="Basic and acidic residues" evidence="1">
    <location>
        <begin position="28"/>
        <end position="44"/>
    </location>
</feature>
<evidence type="ECO:0000313" key="2">
    <source>
        <dbReference type="EMBL" id="TEB36851.1"/>
    </source>
</evidence>
<dbReference type="AlphaFoldDB" id="A0A4Y7TS77"/>
<accession>A0A4Y7TS77</accession>
<proteinExistence type="predicted"/>
<dbReference type="EMBL" id="QPFP01000005">
    <property type="protein sequence ID" value="TEB36851.1"/>
    <property type="molecule type" value="Genomic_DNA"/>
</dbReference>
<comment type="caution">
    <text evidence="2">The sequence shown here is derived from an EMBL/GenBank/DDBJ whole genome shotgun (WGS) entry which is preliminary data.</text>
</comment>
<sequence length="91" mass="10200">MSTDRTTFRTDTVSSNSPLLQSWQIHRGRSDNKGRVQHRGEARNVGKSQKAPGQHEATFDSGPGRVCAALHSYYSRQLHKTVTCWVTSIMV</sequence>